<dbReference type="AlphaFoldDB" id="A0AAV1UGW5"/>
<evidence type="ECO:0000256" key="1">
    <source>
        <dbReference type="SAM" id="SignalP"/>
    </source>
</evidence>
<gene>
    <name evidence="2" type="ORF">PM001_LOCUS17820</name>
</gene>
<reference evidence="2" key="1">
    <citation type="submission" date="2024-01" db="EMBL/GenBank/DDBJ databases">
        <authorList>
            <person name="Webb A."/>
        </authorList>
    </citation>
    <scope>NUCLEOTIDE SEQUENCE</scope>
    <source>
        <strain evidence="2">Pm1</strain>
    </source>
</reference>
<feature type="chain" id="PRO_5043685011" description="Secreted protein" evidence="1">
    <location>
        <begin position="29"/>
        <end position="54"/>
    </location>
</feature>
<proteinExistence type="predicted"/>
<protein>
    <recommendedName>
        <fullName evidence="4">Secreted protein</fullName>
    </recommendedName>
</protein>
<evidence type="ECO:0000313" key="2">
    <source>
        <dbReference type="EMBL" id="CAK7932670.1"/>
    </source>
</evidence>
<accession>A0AAV1UGW5</accession>
<comment type="caution">
    <text evidence="2">The sequence shown here is derived from an EMBL/GenBank/DDBJ whole genome shotgun (WGS) entry which is preliminary data.</text>
</comment>
<keyword evidence="1" id="KW-0732">Signal</keyword>
<dbReference type="Proteomes" id="UP001162060">
    <property type="component" value="Unassembled WGS sequence"/>
</dbReference>
<evidence type="ECO:0000313" key="3">
    <source>
        <dbReference type="Proteomes" id="UP001162060"/>
    </source>
</evidence>
<name>A0AAV1UGW5_9STRA</name>
<sequence length="54" mass="5928">MGKKMCRQARFSCAATCLLLTSAESTDGAEIEVKRNELGVRRCESSTPRFFVAA</sequence>
<dbReference type="EMBL" id="CAKLBY020000190">
    <property type="protein sequence ID" value="CAK7932670.1"/>
    <property type="molecule type" value="Genomic_DNA"/>
</dbReference>
<evidence type="ECO:0008006" key="4">
    <source>
        <dbReference type="Google" id="ProtNLM"/>
    </source>
</evidence>
<organism evidence="2 3">
    <name type="scientific">Peronospora matthiolae</name>
    <dbReference type="NCBI Taxonomy" id="2874970"/>
    <lineage>
        <taxon>Eukaryota</taxon>
        <taxon>Sar</taxon>
        <taxon>Stramenopiles</taxon>
        <taxon>Oomycota</taxon>
        <taxon>Peronosporomycetes</taxon>
        <taxon>Peronosporales</taxon>
        <taxon>Peronosporaceae</taxon>
        <taxon>Peronospora</taxon>
    </lineage>
</organism>
<feature type="signal peptide" evidence="1">
    <location>
        <begin position="1"/>
        <end position="28"/>
    </location>
</feature>